<dbReference type="UniPathway" id="UPA00246"/>
<dbReference type="Proteomes" id="UP000199568">
    <property type="component" value="Unassembled WGS sequence"/>
</dbReference>
<keyword evidence="9" id="KW-1185">Reference proteome</keyword>
<dbReference type="GO" id="GO:0042840">
    <property type="term" value="P:D-glucuronate catabolic process"/>
    <property type="evidence" value="ECO:0007669"/>
    <property type="project" value="TreeGrafter"/>
</dbReference>
<evidence type="ECO:0000256" key="7">
    <source>
        <dbReference type="HAMAP-Rule" id="MF_00675"/>
    </source>
</evidence>
<dbReference type="GO" id="GO:0008880">
    <property type="term" value="F:glucuronate isomerase activity"/>
    <property type="evidence" value="ECO:0007669"/>
    <property type="project" value="UniProtKB-UniRule"/>
</dbReference>
<dbReference type="HAMAP" id="MF_00675">
    <property type="entry name" value="UxaC"/>
    <property type="match status" value="1"/>
</dbReference>
<dbReference type="STRING" id="426128.SAMN05660297_02238"/>
<dbReference type="Gene3D" id="3.20.20.140">
    <property type="entry name" value="Metal-dependent hydrolases"/>
    <property type="match status" value="1"/>
</dbReference>
<dbReference type="InterPro" id="IPR032466">
    <property type="entry name" value="Metal_Hydrolase"/>
</dbReference>
<accession>A0A1I0E054</accession>
<evidence type="ECO:0000256" key="5">
    <source>
        <dbReference type="ARBA" id="ARBA00020555"/>
    </source>
</evidence>
<evidence type="ECO:0000256" key="4">
    <source>
        <dbReference type="ARBA" id="ARBA00012546"/>
    </source>
</evidence>
<dbReference type="SUPFAM" id="SSF51556">
    <property type="entry name" value="Metallo-dependent hydrolases"/>
    <property type="match status" value="1"/>
</dbReference>
<dbReference type="NCBIfam" id="NF002794">
    <property type="entry name" value="PRK02925.1"/>
    <property type="match status" value="1"/>
</dbReference>
<evidence type="ECO:0000313" key="9">
    <source>
        <dbReference type="Proteomes" id="UP000199568"/>
    </source>
</evidence>
<organism evidence="8 9">
    <name type="scientific">Natronincola peptidivorans</name>
    <dbReference type="NCBI Taxonomy" id="426128"/>
    <lineage>
        <taxon>Bacteria</taxon>
        <taxon>Bacillati</taxon>
        <taxon>Bacillota</taxon>
        <taxon>Clostridia</taxon>
        <taxon>Peptostreptococcales</taxon>
        <taxon>Natronincolaceae</taxon>
        <taxon>Natronincola</taxon>
    </lineage>
</organism>
<dbReference type="Gene3D" id="1.10.2020.10">
    <property type="entry name" value="uronate isomerase, domain 2, chain A"/>
    <property type="match status" value="1"/>
</dbReference>
<name>A0A1I0E054_9FIRM</name>
<dbReference type="AlphaFoldDB" id="A0A1I0E054"/>
<dbReference type="OrthoDB" id="9766564at2"/>
<comment type="catalytic activity">
    <reaction evidence="1 7">
        <text>D-glucuronate = D-fructuronate</text>
        <dbReference type="Rhea" id="RHEA:13049"/>
        <dbReference type="ChEBI" id="CHEBI:58720"/>
        <dbReference type="ChEBI" id="CHEBI:59863"/>
        <dbReference type="EC" id="5.3.1.12"/>
    </reaction>
</comment>
<protein>
    <recommendedName>
        <fullName evidence="5 7">Uronate isomerase</fullName>
        <ecNumber evidence="4 7">5.3.1.12</ecNumber>
    </recommendedName>
    <alternativeName>
        <fullName evidence="7">Glucuronate isomerase</fullName>
    </alternativeName>
    <alternativeName>
        <fullName evidence="7">Uronic isomerase</fullName>
    </alternativeName>
</protein>
<evidence type="ECO:0000256" key="2">
    <source>
        <dbReference type="ARBA" id="ARBA00004892"/>
    </source>
</evidence>
<dbReference type="EC" id="5.3.1.12" evidence="4 7"/>
<comment type="similarity">
    <text evidence="3 7">Belongs to the metallo-dependent hydrolases superfamily. Uronate isomerase family.</text>
</comment>
<evidence type="ECO:0000256" key="6">
    <source>
        <dbReference type="ARBA" id="ARBA00023235"/>
    </source>
</evidence>
<dbReference type="PANTHER" id="PTHR30068">
    <property type="entry name" value="URONATE ISOMERASE"/>
    <property type="match status" value="1"/>
</dbReference>
<dbReference type="GO" id="GO:0019698">
    <property type="term" value="P:D-galacturonate catabolic process"/>
    <property type="evidence" value="ECO:0007669"/>
    <property type="project" value="TreeGrafter"/>
</dbReference>
<dbReference type="Pfam" id="PF02614">
    <property type="entry name" value="UxaC"/>
    <property type="match status" value="1"/>
</dbReference>
<evidence type="ECO:0000256" key="3">
    <source>
        <dbReference type="ARBA" id="ARBA00008397"/>
    </source>
</evidence>
<reference evidence="8 9" key="1">
    <citation type="submission" date="2016-10" db="EMBL/GenBank/DDBJ databases">
        <authorList>
            <person name="de Groot N.N."/>
        </authorList>
    </citation>
    <scope>NUCLEOTIDE SEQUENCE [LARGE SCALE GENOMIC DNA]</scope>
    <source>
        <strain evidence="8 9">DSM 18979</strain>
    </source>
</reference>
<dbReference type="EMBL" id="FOHU01000009">
    <property type="protein sequence ID" value="SET38235.1"/>
    <property type="molecule type" value="Genomic_DNA"/>
</dbReference>
<sequence>MKKFLDENFLLNNETAIKLYHDFAKEMPIIDYHCHLNPKEIAENKRYRNITEIWLGGDHYKWKAMRSNGIDEKYITGDAEDKDKFLKWAETVPYTIGNPLYHWTHLELQRYFGIDTLLNPESAEEIWEKCNELLQKEEFTARELIKRSDVKVICTTDDPIDTLEYHKAIAEDTTFDVKVLPALRPDKAINIEREGFTTWIKKLGEVVGRDIVSMDALLDALKERVLYFDSLGCKASDHALDPIVFEEGHQEEINDIFVKALNQEELTASDIRKYKTHVLLFLGREYAKLGWAMQLHIGTIRNVNSRMMRTIGPDTGFDTIGDYVFAEALAKFLDALDTTNELPKTILYCLNPRDNEVLATMIGSFQGGGIPGKIQFGSGWWFNDQKDGMIRQMIALANMGLLSRFIGMLTDSRSVLSYTRHEYFRRILCNLLGEWVENGEFPNDIDLLGKIVKDICYYNTNRYFGFRLQ</sequence>
<dbReference type="InterPro" id="IPR003766">
    <property type="entry name" value="Uronate_isomerase"/>
</dbReference>
<dbReference type="RefSeq" id="WP_090443801.1">
    <property type="nucleotide sequence ID" value="NZ_FOHU01000009.1"/>
</dbReference>
<dbReference type="PANTHER" id="PTHR30068:SF4">
    <property type="entry name" value="URONATE ISOMERASE"/>
    <property type="match status" value="1"/>
</dbReference>
<comment type="catalytic activity">
    <reaction evidence="7">
        <text>aldehydo-D-galacturonate = keto-D-tagaturonate</text>
        <dbReference type="Rhea" id="RHEA:27702"/>
        <dbReference type="ChEBI" id="CHEBI:12952"/>
        <dbReference type="ChEBI" id="CHEBI:17886"/>
    </reaction>
</comment>
<evidence type="ECO:0000256" key="1">
    <source>
        <dbReference type="ARBA" id="ARBA00001165"/>
    </source>
</evidence>
<gene>
    <name evidence="7" type="primary">uxaC</name>
    <name evidence="8" type="ORF">SAMN05660297_02238</name>
</gene>
<comment type="pathway">
    <text evidence="2 7">Carbohydrate metabolism; pentose and glucuronate interconversion.</text>
</comment>
<keyword evidence="6 7" id="KW-0413">Isomerase</keyword>
<evidence type="ECO:0000313" key="8">
    <source>
        <dbReference type="EMBL" id="SET38235.1"/>
    </source>
</evidence>
<proteinExistence type="inferred from homology"/>